<name>A0A674BAZ8_SALTR</name>
<sequence length="412" mass="45000">MATEGPEKTGEEAAGAGAGAGGGGTRFDLEKETELRFEVEAGEKVQLELLTGLAEVFGSELNRNKKYTFPPGSKIAVFTWQGCSVGICAWLKRGERQRKGPTDVGKSTVCRLLLSYAVRLGRRPTLVELDVGQSGVSVPGTMSALCIERPADVEEGYSVQAPLVYHFGSTTPGTNIKLYNKLTSCLAEVFSQRCEVNRKASVGGCIINTCGWVKGSGYQALVHCASAFQVDVVLVLDQERLYNELKRDLPHFVRVVLLPKSGGVVERSKDCRREARDDKIREYFYGFRGVSFYPHAFDVRFSDVRIYKIGAPSIPDSCLPLGMSQDDTQLKLVPVTPGRDLTHHVLSVSCADEGEEVAGGVRRGLLESPVCGFIVVTNVDTQAQVMTVLSPAPRPLPRHTLLIMDIRFIDLK</sequence>
<evidence type="ECO:0000256" key="2">
    <source>
        <dbReference type="ARBA" id="ARBA00022664"/>
    </source>
</evidence>
<comment type="subcellular location">
    <subcellularLocation>
        <location evidence="1">Nucleus</location>
    </subcellularLocation>
</comment>
<evidence type="ECO:0000256" key="3">
    <source>
        <dbReference type="ARBA" id="ARBA00022694"/>
    </source>
</evidence>
<dbReference type="InterPro" id="IPR010655">
    <property type="entry name" value="Clp1_C"/>
</dbReference>
<feature type="domain" description="Clp1 N-terminal" evidence="9">
    <location>
        <begin position="29"/>
        <end position="87"/>
    </location>
</feature>
<evidence type="ECO:0000256" key="7">
    <source>
        <dbReference type="SAM" id="MobiDB-lite"/>
    </source>
</evidence>
<dbReference type="Proteomes" id="UP000472277">
    <property type="component" value="Chromosome 13"/>
</dbReference>
<dbReference type="PANTHER" id="PTHR12755:SF6">
    <property type="entry name" value="POLYRIBONUCLEOTIDE 5'-HYDROXYL-KINASE CLP1"/>
    <property type="match status" value="1"/>
</dbReference>
<dbReference type="AlphaFoldDB" id="A0A674BAZ8"/>
<feature type="domain" description="Clp1 P-loop" evidence="10">
    <location>
        <begin position="100"/>
        <end position="286"/>
    </location>
</feature>
<dbReference type="GO" id="GO:0007420">
    <property type="term" value="P:brain development"/>
    <property type="evidence" value="ECO:0007669"/>
    <property type="project" value="UniProtKB-ARBA"/>
</dbReference>
<dbReference type="FunFam" id="2.40.30.330:FF:000001">
    <property type="entry name" value="Protein CLP1 homolog"/>
    <property type="match status" value="1"/>
</dbReference>
<evidence type="ECO:0000259" key="10">
    <source>
        <dbReference type="Pfam" id="PF16575"/>
    </source>
</evidence>
<proteinExistence type="predicted"/>
<protein>
    <submittedName>
        <fullName evidence="11">Cleavage factor polyribonucleotide kinase subunit 1</fullName>
    </submittedName>
</protein>
<evidence type="ECO:0000259" key="9">
    <source>
        <dbReference type="Pfam" id="PF16573"/>
    </source>
</evidence>
<dbReference type="Pfam" id="PF16573">
    <property type="entry name" value="CLP1_N"/>
    <property type="match status" value="1"/>
</dbReference>
<feature type="region of interest" description="Disordered" evidence="7">
    <location>
        <begin position="1"/>
        <end position="25"/>
    </location>
</feature>
<dbReference type="InterPro" id="IPR027417">
    <property type="entry name" value="P-loop_NTPase"/>
</dbReference>
<reference evidence="11" key="1">
    <citation type="submission" date="2025-08" db="UniProtKB">
        <authorList>
            <consortium name="Ensembl"/>
        </authorList>
    </citation>
    <scope>IDENTIFICATION</scope>
</reference>
<dbReference type="Pfam" id="PF06807">
    <property type="entry name" value="Clp1"/>
    <property type="match status" value="1"/>
</dbReference>
<feature type="compositionally biased region" description="Basic and acidic residues" evidence="7">
    <location>
        <begin position="1"/>
        <end position="11"/>
    </location>
</feature>
<evidence type="ECO:0000256" key="4">
    <source>
        <dbReference type="ARBA" id="ARBA00022741"/>
    </source>
</evidence>
<evidence type="ECO:0000259" key="8">
    <source>
        <dbReference type="Pfam" id="PF06807"/>
    </source>
</evidence>
<dbReference type="FunFam" id="2.60.120.1030:FF:000001">
    <property type="entry name" value="Protein CLP1 homolog 5"/>
    <property type="match status" value="1"/>
</dbReference>
<evidence type="ECO:0000256" key="5">
    <source>
        <dbReference type="ARBA" id="ARBA00022840"/>
    </source>
</evidence>
<dbReference type="InterPro" id="IPR032324">
    <property type="entry name" value="Clp1_N"/>
</dbReference>
<feature type="domain" description="Clp1 C-terminal" evidence="8">
    <location>
        <begin position="293"/>
        <end position="410"/>
    </location>
</feature>
<dbReference type="InterPro" id="IPR038239">
    <property type="entry name" value="Clp1_N_sf"/>
</dbReference>
<dbReference type="Pfam" id="PF16575">
    <property type="entry name" value="CLP1_P"/>
    <property type="match status" value="1"/>
</dbReference>
<evidence type="ECO:0000313" key="11">
    <source>
        <dbReference type="Ensembl" id="ENSSTUP00000068609.1"/>
    </source>
</evidence>
<dbReference type="Gene3D" id="3.40.50.300">
    <property type="entry name" value="P-loop containing nucleotide triphosphate hydrolases"/>
    <property type="match status" value="1"/>
</dbReference>
<dbReference type="Gene3D" id="2.60.120.1030">
    <property type="entry name" value="Clp1, DNA binding domain"/>
    <property type="match status" value="1"/>
</dbReference>
<dbReference type="SUPFAM" id="SSF52540">
    <property type="entry name" value="P-loop containing nucleoside triphosphate hydrolases"/>
    <property type="match status" value="1"/>
</dbReference>
<keyword evidence="5" id="KW-0067">ATP-binding</keyword>
<gene>
    <name evidence="11" type="primary">CLP1</name>
    <name evidence="11" type="synonym">LOC115205193</name>
</gene>
<keyword evidence="4" id="KW-0547">Nucleotide-binding</keyword>
<keyword evidence="12" id="KW-1185">Reference proteome</keyword>
<keyword evidence="3" id="KW-0819">tRNA processing</keyword>
<dbReference type="Ensembl" id="ENSSTUT00000072795.1">
    <property type="protein sequence ID" value="ENSSTUP00000068609.1"/>
    <property type="gene ID" value="ENSSTUG00000030023.1"/>
</dbReference>
<dbReference type="GO" id="GO:0005634">
    <property type="term" value="C:nucleus"/>
    <property type="evidence" value="ECO:0007669"/>
    <property type="project" value="UniProtKB-SubCell"/>
</dbReference>
<evidence type="ECO:0000256" key="6">
    <source>
        <dbReference type="ARBA" id="ARBA00023242"/>
    </source>
</evidence>
<dbReference type="InterPro" id="IPR032319">
    <property type="entry name" value="CLP1_P"/>
</dbReference>
<dbReference type="GO" id="GO:0051731">
    <property type="term" value="F:polynucleotide 5'-hydroxyl-kinase activity"/>
    <property type="evidence" value="ECO:0007669"/>
    <property type="project" value="InterPro"/>
</dbReference>
<organism evidence="11 12">
    <name type="scientific">Salmo trutta</name>
    <name type="common">Brown trout</name>
    <dbReference type="NCBI Taxonomy" id="8032"/>
    <lineage>
        <taxon>Eukaryota</taxon>
        <taxon>Metazoa</taxon>
        <taxon>Chordata</taxon>
        <taxon>Craniata</taxon>
        <taxon>Vertebrata</taxon>
        <taxon>Euteleostomi</taxon>
        <taxon>Actinopterygii</taxon>
        <taxon>Neopterygii</taxon>
        <taxon>Teleostei</taxon>
        <taxon>Protacanthopterygii</taxon>
        <taxon>Salmoniformes</taxon>
        <taxon>Salmonidae</taxon>
        <taxon>Salmoninae</taxon>
        <taxon>Salmo</taxon>
    </lineage>
</organism>
<keyword evidence="6" id="KW-0539">Nucleus</keyword>
<evidence type="ECO:0000313" key="12">
    <source>
        <dbReference type="Proteomes" id="UP000472277"/>
    </source>
</evidence>
<dbReference type="FunFam" id="3.40.50.300:FF:000454">
    <property type="entry name" value="Protein CLP1 homolog"/>
    <property type="match status" value="1"/>
</dbReference>
<dbReference type="GeneTree" id="ENSGT00940000153668"/>
<dbReference type="GO" id="GO:0006388">
    <property type="term" value="P:tRNA splicing, via endonucleolytic cleavage and ligation"/>
    <property type="evidence" value="ECO:0007669"/>
    <property type="project" value="TreeGrafter"/>
</dbReference>
<dbReference type="GO" id="GO:0031124">
    <property type="term" value="P:mRNA 3'-end processing"/>
    <property type="evidence" value="ECO:0007669"/>
    <property type="project" value="InterPro"/>
</dbReference>
<evidence type="ECO:0000256" key="1">
    <source>
        <dbReference type="ARBA" id="ARBA00004123"/>
    </source>
</evidence>
<feature type="compositionally biased region" description="Gly residues" evidence="7">
    <location>
        <begin position="16"/>
        <end position="25"/>
    </location>
</feature>
<accession>A0A674BAZ8</accession>
<dbReference type="InterPro" id="IPR038238">
    <property type="entry name" value="Clp1_C_sf"/>
</dbReference>
<dbReference type="InterPro" id="IPR045116">
    <property type="entry name" value="Clp1/Grc3"/>
</dbReference>
<reference evidence="11" key="2">
    <citation type="submission" date="2025-09" db="UniProtKB">
        <authorList>
            <consortium name="Ensembl"/>
        </authorList>
    </citation>
    <scope>IDENTIFICATION</scope>
</reference>
<dbReference type="PANTHER" id="PTHR12755">
    <property type="entry name" value="CLEAVAGE/POLYADENYLATION FACTOR IA SUBUNIT CLP1P"/>
    <property type="match status" value="1"/>
</dbReference>
<dbReference type="Gene3D" id="2.40.30.330">
    <property type="entry name" value="Pre-mRNA cleavage complex subunit Clp1, C-terminal domain"/>
    <property type="match status" value="1"/>
</dbReference>
<keyword evidence="2" id="KW-0507">mRNA processing</keyword>
<dbReference type="GO" id="GO:0005524">
    <property type="term" value="F:ATP binding"/>
    <property type="evidence" value="ECO:0007669"/>
    <property type="project" value="UniProtKB-KW"/>
</dbReference>